<feature type="region of interest" description="Disordered" evidence="1">
    <location>
        <begin position="24"/>
        <end position="43"/>
    </location>
</feature>
<sequence>MAGAEFRPVAPAESLAALYPLHQLGRRDEPQHPVTHQPALPSVAEWERSRPDLIWAA</sequence>
<keyword evidence="3" id="KW-1185">Reference proteome</keyword>
<dbReference type="RefSeq" id="WP_380083099.1">
    <property type="nucleotide sequence ID" value="NZ_JBHSWD010000001.1"/>
</dbReference>
<organism evidence="2 3">
    <name type="scientific">Deinococcus lacus</name>
    <dbReference type="NCBI Taxonomy" id="392561"/>
    <lineage>
        <taxon>Bacteria</taxon>
        <taxon>Thermotogati</taxon>
        <taxon>Deinococcota</taxon>
        <taxon>Deinococci</taxon>
        <taxon>Deinococcales</taxon>
        <taxon>Deinococcaceae</taxon>
        <taxon>Deinococcus</taxon>
    </lineage>
</organism>
<name>A0ABW1YGV1_9DEIO</name>
<dbReference type="EMBL" id="JBHSWD010000001">
    <property type="protein sequence ID" value="MFC6592084.1"/>
    <property type="molecule type" value="Genomic_DNA"/>
</dbReference>
<evidence type="ECO:0000313" key="3">
    <source>
        <dbReference type="Proteomes" id="UP001596297"/>
    </source>
</evidence>
<reference evidence="3" key="1">
    <citation type="journal article" date="2019" name="Int. J. Syst. Evol. Microbiol.">
        <title>The Global Catalogue of Microorganisms (GCM) 10K type strain sequencing project: providing services to taxonomists for standard genome sequencing and annotation.</title>
        <authorList>
            <consortium name="The Broad Institute Genomics Platform"/>
            <consortium name="The Broad Institute Genome Sequencing Center for Infectious Disease"/>
            <person name="Wu L."/>
            <person name="Ma J."/>
        </authorList>
    </citation>
    <scope>NUCLEOTIDE SEQUENCE [LARGE SCALE GENOMIC DNA]</scope>
    <source>
        <strain evidence="3">CGMCC 1.15772</strain>
    </source>
</reference>
<accession>A0ABW1YGV1</accession>
<proteinExistence type="predicted"/>
<gene>
    <name evidence="2" type="ORF">ACFP81_08775</name>
</gene>
<dbReference type="Proteomes" id="UP001596297">
    <property type="component" value="Unassembled WGS sequence"/>
</dbReference>
<evidence type="ECO:0000256" key="1">
    <source>
        <dbReference type="SAM" id="MobiDB-lite"/>
    </source>
</evidence>
<evidence type="ECO:0000313" key="2">
    <source>
        <dbReference type="EMBL" id="MFC6592084.1"/>
    </source>
</evidence>
<protein>
    <submittedName>
        <fullName evidence="2">Uncharacterized protein</fullName>
    </submittedName>
</protein>
<comment type="caution">
    <text evidence="2">The sequence shown here is derived from an EMBL/GenBank/DDBJ whole genome shotgun (WGS) entry which is preliminary data.</text>
</comment>